<dbReference type="HOGENOM" id="CLU_047405_0_0_0"/>
<dbReference type="SUPFAM" id="SSF53187">
    <property type="entry name" value="Zn-dependent exopeptidases"/>
    <property type="match status" value="1"/>
</dbReference>
<dbReference type="eggNOG" id="COG2234">
    <property type="taxonomic scope" value="Bacteria"/>
</dbReference>
<dbReference type="OrthoDB" id="25479at2"/>
<sequence length="350" mass="38748">MLTDLPHRGSATALEAQAAEILEAYLEGRGYKVETQRFKAPRSYGPELIFISSLLAFGALLVWWPLALLGTYGFWTYFSGGSSFWSRFFNRYDSQNLLSRAGSGPKTLVLMAHYDTAKTFFLYHPRQVKRFRLNFLLNTALALITPFLVLIAPGGARLVGLYFLLQAVLLIHREYTAPYVNGANDNASGVVVAIDLFERLAPGLFGWQVILALTGAEEVGAKGAEYLAHSGQIPPDALVLNLDNIGRGALFYATGEGMLTYRSYTGSLIKKARQISGAEPIEYRLAYFDTRPFAARGYSCLTLIRLQDGLPPHWHWPSDTPANVDSLALEHTLEYAWTLLQSLGVDRGLA</sequence>
<dbReference type="Pfam" id="PF04389">
    <property type="entry name" value="Peptidase_M28"/>
    <property type="match status" value="1"/>
</dbReference>
<name>D7BBB0_ALLS1</name>
<dbReference type="AlphaFoldDB" id="D7BBB0"/>
<accession>D7BBB0</accession>
<keyword evidence="1" id="KW-0812">Transmembrane</keyword>
<evidence type="ECO:0000313" key="3">
    <source>
        <dbReference type="EMBL" id="ADH62670.1"/>
    </source>
</evidence>
<reference evidence="3 4" key="1">
    <citation type="journal article" date="2010" name="Stand. Genomic Sci.">
        <title>Complete genome sequence of Meiothermus silvanus type strain (VI-R2).</title>
        <authorList>
            <person name="Sikorski J."/>
            <person name="Tindall B.J."/>
            <person name="Lowry S."/>
            <person name="Lucas S."/>
            <person name="Nolan M."/>
            <person name="Copeland A."/>
            <person name="Glavina Del Rio T."/>
            <person name="Tice H."/>
            <person name="Cheng J.F."/>
            <person name="Han C."/>
            <person name="Pitluck S."/>
            <person name="Liolios K."/>
            <person name="Ivanova N."/>
            <person name="Mavromatis K."/>
            <person name="Mikhailova N."/>
            <person name="Pati A."/>
            <person name="Goodwin L."/>
            <person name="Chen A."/>
            <person name="Palaniappan K."/>
            <person name="Land M."/>
            <person name="Hauser L."/>
            <person name="Chang Y.J."/>
            <person name="Jeffries C.D."/>
            <person name="Rohde M."/>
            <person name="Goker M."/>
            <person name="Woyke T."/>
            <person name="Bristow J."/>
            <person name="Eisen J.A."/>
            <person name="Markowitz V."/>
            <person name="Hugenholtz P."/>
            <person name="Kyrpides N.C."/>
            <person name="Klenk H.P."/>
            <person name="Lapidus A."/>
        </authorList>
    </citation>
    <scope>NUCLEOTIDE SEQUENCE [LARGE SCALE GENOMIC DNA]</scope>
    <source>
        <strain evidence="4">ATCC 700542 / DSM 9946 / VI-R2</strain>
    </source>
</reference>
<gene>
    <name evidence="3" type="ordered locus">Mesil_0757</name>
</gene>
<dbReference type="Proteomes" id="UP000001916">
    <property type="component" value="Chromosome"/>
</dbReference>
<keyword evidence="1" id="KW-0472">Membrane</keyword>
<evidence type="ECO:0000259" key="2">
    <source>
        <dbReference type="Pfam" id="PF04389"/>
    </source>
</evidence>
<organism evidence="3 4">
    <name type="scientific">Allomeiothermus silvanus (strain ATCC 700542 / DSM 9946 / NBRC 106475 / NCIMB 13440 / VI-R2)</name>
    <name type="common">Thermus silvanus</name>
    <dbReference type="NCBI Taxonomy" id="526227"/>
    <lineage>
        <taxon>Bacteria</taxon>
        <taxon>Thermotogati</taxon>
        <taxon>Deinococcota</taxon>
        <taxon>Deinococci</taxon>
        <taxon>Thermales</taxon>
        <taxon>Thermaceae</taxon>
        <taxon>Allomeiothermus</taxon>
    </lineage>
</organism>
<evidence type="ECO:0000313" key="4">
    <source>
        <dbReference type="Proteomes" id="UP000001916"/>
    </source>
</evidence>
<dbReference type="KEGG" id="msv:Mesil_0757"/>
<feature type="domain" description="Peptidase M28" evidence="2">
    <location>
        <begin position="103"/>
        <end position="337"/>
    </location>
</feature>
<dbReference type="Gene3D" id="3.40.630.10">
    <property type="entry name" value="Zn peptidases"/>
    <property type="match status" value="1"/>
</dbReference>
<dbReference type="STRING" id="526227.Mesil_0757"/>
<proteinExistence type="predicted"/>
<dbReference type="InterPro" id="IPR007484">
    <property type="entry name" value="Peptidase_M28"/>
</dbReference>
<feature type="transmembrane region" description="Helical" evidence="1">
    <location>
        <begin position="135"/>
        <end position="165"/>
    </location>
</feature>
<feature type="transmembrane region" description="Helical" evidence="1">
    <location>
        <begin position="48"/>
        <end position="66"/>
    </location>
</feature>
<protein>
    <submittedName>
        <fullName evidence="3">Peptidase M28</fullName>
    </submittedName>
</protein>
<keyword evidence="4" id="KW-1185">Reference proteome</keyword>
<keyword evidence="1" id="KW-1133">Transmembrane helix</keyword>
<evidence type="ECO:0000256" key="1">
    <source>
        <dbReference type="SAM" id="Phobius"/>
    </source>
</evidence>
<dbReference type="EMBL" id="CP002042">
    <property type="protein sequence ID" value="ADH62670.1"/>
    <property type="molecule type" value="Genomic_DNA"/>
</dbReference>